<feature type="domain" description="Putative zinc-finger" evidence="1">
    <location>
        <begin position="8"/>
        <end position="40"/>
    </location>
</feature>
<dbReference type="EMBL" id="FXAW01000009">
    <property type="protein sequence ID" value="SMG50442.1"/>
    <property type="molecule type" value="Genomic_DNA"/>
</dbReference>
<dbReference type="RefSeq" id="WP_139828092.1">
    <property type="nucleotide sequence ID" value="NZ_FXAW01000009.1"/>
</dbReference>
<keyword evidence="3" id="KW-1185">Reference proteome</keyword>
<evidence type="ECO:0000313" key="3">
    <source>
        <dbReference type="Proteomes" id="UP000193804"/>
    </source>
</evidence>
<name>A0A1X7LAZ0_9BACT</name>
<gene>
    <name evidence="2" type="ORF">SAMN05661096_03679</name>
</gene>
<dbReference type="AlphaFoldDB" id="A0A1X7LAZ0"/>
<organism evidence="2 3">
    <name type="scientific">Marivirga sericea</name>
    <dbReference type="NCBI Taxonomy" id="1028"/>
    <lineage>
        <taxon>Bacteria</taxon>
        <taxon>Pseudomonadati</taxon>
        <taxon>Bacteroidota</taxon>
        <taxon>Cytophagia</taxon>
        <taxon>Cytophagales</taxon>
        <taxon>Marivirgaceae</taxon>
        <taxon>Marivirga</taxon>
    </lineage>
</organism>
<protein>
    <submittedName>
        <fullName evidence="2">Anti-sigma factor, TIGR02949 family</fullName>
    </submittedName>
</protein>
<dbReference type="Pfam" id="PF13490">
    <property type="entry name" value="zf-HC2"/>
    <property type="match status" value="1"/>
</dbReference>
<evidence type="ECO:0000259" key="1">
    <source>
        <dbReference type="Pfam" id="PF13490"/>
    </source>
</evidence>
<dbReference type="STRING" id="1028.SAMN05661096_03679"/>
<sequence>MEVEQKQACTELLELVIDGQATQKQHDELMGHLEKCEECREEYLLSKSIKDSLKNHIKPSTSPTGLANSIQNKISETAFLK</sequence>
<evidence type="ECO:0000313" key="2">
    <source>
        <dbReference type="EMBL" id="SMG50442.1"/>
    </source>
</evidence>
<dbReference type="Proteomes" id="UP000193804">
    <property type="component" value="Unassembled WGS sequence"/>
</dbReference>
<dbReference type="OrthoDB" id="853185at2"/>
<dbReference type="InterPro" id="IPR027383">
    <property type="entry name" value="Znf_put"/>
</dbReference>
<proteinExistence type="predicted"/>
<accession>A0A1X7LAZ0</accession>
<reference evidence="3" key="1">
    <citation type="submission" date="2017-04" db="EMBL/GenBank/DDBJ databases">
        <authorList>
            <person name="Varghese N."/>
            <person name="Submissions S."/>
        </authorList>
    </citation>
    <scope>NUCLEOTIDE SEQUENCE [LARGE SCALE GENOMIC DNA]</scope>
    <source>
        <strain evidence="3">DSM 4125</strain>
    </source>
</reference>